<evidence type="ECO:0000313" key="2">
    <source>
        <dbReference type="Proteomes" id="UP000717696"/>
    </source>
</evidence>
<sequence length="264" mass="29517">MAPKAAKLCHAARQHKPPCTRSKRARTVYYSLPVRQVHDLTYNGPLARLIPIFALPAFYPPLSTTSSSGSPCVICLTGCDADHLHGDCHYTFPAMAETSGCGPTMMTECNQTDASAARLASHPFLRHSDMYCSETPMRSVRIASPIAHRYWQIKASFCCGLRICRSHHITHYATHCETRRRAKAAFNQSPFCPISLAQPERWAYHTDVTCVTGPPREAHWASQVRMMYIRLFAWLGNYCLGLLNARRNAAVNYPVIQPFSSTAT</sequence>
<dbReference type="EMBL" id="JAGMUU010000004">
    <property type="protein sequence ID" value="KAH7155452.1"/>
    <property type="molecule type" value="Genomic_DNA"/>
</dbReference>
<accession>A0A9P9F7Y0</accession>
<gene>
    <name evidence="1" type="ORF">B0J13DRAFT_226585</name>
</gene>
<comment type="caution">
    <text evidence="1">The sequence shown here is derived from an EMBL/GenBank/DDBJ whole genome shotgun (WGS) entry which is preliminary data.</text>
</comment>
<dbReference type="AlphaFoldDB" id="A0A9P9F7Y0"/>
<keyword evidence="2" id="KW-1185">Reference proteome</keyword>
<name>A0A9P9F7Y0_9HYPO</name>
<reference evidence="1" key="1">
    <citation type="journal article" date="2021" name="Nat. Commun.">
        <title>Genetic determinants of endophytism in the Arabidopsis root mycobiome.</title>
        <authorList>
            <person name="Mesny F."/>
            <person name="Miyauchi S."/>
            <person name="Thiergart T."/>
            <person name="Pickel B."/>
            <person name="Atanasova L."/>
            <person name="Karlsson M."/>
            <person name="Huettel B."/>
            <person name="Barry K.W."/>
            <person name="Haridas S."/>
            <person name="Chen C."/>
            <person name="Bauer D."/>
            <person name="Andreopoulos W."/>
            <person name="Pangilinan J."/>
            <person name="LaButti K."/>
            <person name="Riley R."/>
            <person name="Lipzen A."/>
            <person name="Clum A."/>
            <person name="Drula E."/>
            <person name="Henrissat B."/>
            <person name="Kohler A."/>
            <person name="Grigoriev I.V."/>
            <person name="Martin F.M."/>
            <person name="Hacquard S."/>
        </authorList>
    </citation>
    <scope>NUCLEOTIDE SEQUENCE</scope>
    <source>
        <strain evidence="1">MPI-CAGE-AT-0021</strain>
    </source>
</reference>
<protein>
    <submittedName>
        <fullName evidence="1">Uncharacterized protein</fullName>
    </submittedName>
</protein>
<proteinExistence type="predicted"/>
<dbReference type="Proteomes" id="UP000717696">
    <property type="component" value="Unassembled WGS sequence"/>
</dbReference>
<evidence type="ECO:0000313" key="1">
    <source>
        <dbReference type="EMBL" id="KAH7155452.1"/>
    </source>
</evidence>
<organism evidence="1 2">
    <name type="scientific">Dactylonectria estremocensis</name>
    <dbReference type="NCBI Taxonomy" id="1079267"/>
    <lineage>
        <taxon>Eukaryota</taxon>
        <taxon>Fungi</taxon>
        <taxon>Dikarya</taxon>
        <taxon>Ascomycota</taxon>
        <taxon>Pezizomycotina</taxon>
        <taxon>Sordariomycetes</taxon>
        <taxon>Hypocreomycetidae</taxon>
        <taxon>Hypocreales</taxon>
        <taxon>Nectriaceae</taxon>
        <taxon>Dactylonectria</taxon>
    </lineage>
</organism>